<dbReference type="AlphaFoldDB" id="A0A934X8R7"/>
<dbReference type="InterPro" id="IPR029000">
    <property type="entry name" value="Cyclophilin-like_dom_sf"/>
</dbReference>
<dbReference type="GO" id="GO:0016787">
    <property type="term" value="F:hydrolase activity"/>
    <property type="evidence" value="ECO:0007669"/>
    <property type="project" value="UniProtKB-KW"/>
</dbReference>
<dbReference type="PANTHER" id="PTHR34698">
    <property type="entry name" value="5-OXOPROLINASE SUBUNIT B"/>
    <property type="match status" value="1"/>
</dbReference>
<dbReference type="EMBL" id="JADIXZ010000010">
    <property type="protein sequence ID" value="MBK6302370.1"/>
    <property type="molecule type" value="Genomic_DNA"/>
</dbReference>
<evidence type="ECO:0000313" key="6">
    <source>
        <dbReference type="Proteomes" id="UP000718281"/>
    </source>
</evidence>
<protein>
    <submittedName>
        <fullName evidence="5">Allophanate hydrolase subunit 1</fullName>
    </submittedName>
</protein>
<dbReference type="SUPFAM" id="SSF50891">
    <property type="entry name" value="Cyclophilin-like"/>
    <property type="match status" value="1"/>
</dbReference>
<dbReference type="InterPro" id="IPR003833">
    <property type="entry name" value="CT_C_D"/>
</dbReference>
<evidence type="ECO:0000256" key="3">
    <source>
        <dbReference type="ARBA" id="ARBA00022840"/>
    </source>
</evidence>
<comment type="caution">
    <text evidence="5">The sequence shown here is derived from an EMBL/GenBank/DDBJ whole genome shotgun (WGS) entry which is preliminary data.</text>
</comment>
<evidence type="ECO:0000259" key="4">
    <source>
        <dbReference type="SMART" id="SM00796"/>
    </source>
</evidence>
<keyword evidence="1" id="KW-0547">Nucleotide-binding</keyword>
<dbReference type="Proteomes" id="UP000718281">
    <property type="component" value="Unassembled WGS sequence"/>
</dbReference>
<dbReference type="SUPFAM" id="SSF160467">
    <property type="entry name" value="PH0987 N-terminal domain-like"/>
    <property type="match status" value="1"/>
</dbReference>
<dbReference type="Gene3D" id="2.40.100.10">
    <property type="entry name" value="Cyclophilin-like"/>
    <property type="match status" value="1"/>
</dbReference>
<evidence type="ECO:0000313" key="5">
    <source>
        <dbReference type="EMBL" id="MBK6302370.1"/>
    </source>
</evidence>
<accession>A0A934X8R7</accession>
<gene>
    <name evidence="5" type="ORF">IPF40_15570</name>
</gene>
<keyword evidence="2 5" id="KW-0378">Hydrolase</keyword>
<evidence type="ECO:0000256" key="1">
    <source>
        <dbReference type="ARBA" id="ARBA00022741"/>
    </source>
</evidence>
<dbReference type="Gene3D" id="3.30.1360.40">
    <property type="match status" value="1"/>
</dbReference>
<name>A0A934X8R7_9MICO</name>
<reference evidence="5 6" key="1">
    <citation type="submission" date="2020-10" db="EMBL/GenBank/DDBJ databases">
        <title>Connecting structure to function with the recovery of over 1000 high-quality activated sludge metagenome-assembled genomes encoding full-length rRNA genes using long-read sequencing.</title>
        <authorList>
            <person name="Singleton C.M."/>
            <person name="Petriglieri F."/>
            <person name="Kristensen J.M."/>
            <person name="Kirkegaard R.H."/>
            <person name="Michaelsen T.Y."/>
            <person name="Andersen M.H."/>
            <person name="Karst S.M."/>
            <person name="Dueholm M.S."/>
            <person name="Nielsen P.H."/>
            <person name="Albertsen M."/>
        </authorList>
    </citation>
    <scope>NUCLEOTIDE SEQUENCE [LARGE SCALE GENOMIC DNA]</scope>
    <source>
        <strain evidence="5">AalE_18-Q3-R2-46_BAT3C.188</strain>
    </source>
</reference>
<proteinExistence type="predicted"/>
<keyword evidence="3" id="KW-0067">ATP-binding</keyword>
<dbReference type="SMART" id="SM00796">
    <property type="entry name" value="AHS1"/>
    <property type="match status" value="1"/>
</dbReference>
<dbReference type="PANTHER" id="PTHR34698:SF2">
    <property type="entry name" value="5-OXOPROLINASE SUBUNIT B"/>
    <property type="match status" value="1"/>
</dbReference>
<organism evidence="5 6">
    <name type="scientific">Candidatus Phosphoribacter hodrii</name>
    <dbReference type="NCBI Taxonomy" id="2953743"/>
    <lineage>
        <taxon>Bacteria</taxon>
        <taxon>Bacillati</taxon>
        <taxon>Actinomycetota</taxon>
        <taxon>Actinomycetes</taxon>
        <taxon>Micrococcales</taxon>
        <taxon>Dermatophilaceae</taxon>
        <taxon>Candidatus Phosphoribacter</taxon>
    </lineage>
</organism>
<feature type="domain" description="Carboxyltransferase" evidence="4">
    <location>
        <begin position="35"/>
        <end position="246"/>
    </location>
</feature>
<dbReference type="Pfam" id="PF02682">
    <property type="entry name" value="CT_C_D"/>
    <property type="match status" value="1"/>
</dbReference>
<dbReference type="GO" id="GO:0005524">
    <property type="term" value="F:ATP binding"/>
    <property type="evidence" value="ECO:0007669"/>
    <property type="project" value="UniProtKB-KW"/>
</dbReference>
<sequence length="261" mass="27439">MVTLPGPLPSHARSALPWSRPGWPFVPSETEPGLVRVLPCGETALLVEVADTLTAVALARQFDHLRAAGGPPWSDVHDVVTGERTVLVIAGHLTTMTELRPAILESVSAARLPVLKLGGELGTGGNRTPAIVAPLEIPVVYDGPDLLDVAALTGLSPAQVVDAHTGAEWDVGFTGFAPGFAYLVGGDPRLVVPRRAEPRPRVAAGSVALAGPYSGIYPTDSPGGWQLIGRTEVTLWDLHRDPPAVLRPGMRVRFRNVGGPP</sequence>
<dbReference type="InterPro" id="IPR010016">
    <property type="entry name" value="PxpB"/>
</dbReference>
<evidence type="ECO:0000256" key="2">
    <source>
        <dbReference type="ARBA" id="ARBA00022801"/>
    </source>
</evidence>